<dbReference type="KEGG" id="atm:ANT_10560"/>
<reference evidence="1 2" key="1">
    <citation type="submission" date="2010-12" db="EMBL/GenBank/DDBJ databases">
        <title>Whole genome sequence of Anaerolinea thermophila UNI-1.</title>
        <authorList>
            <person name="Narita-Yamada S."/>
            <person name="Kishi E."/>
            <person name="Watanabe Y."/>
            <person name="Takasaki K."/>
            <person name="Ankai A."/>
            <person name="Oguchi A."/>
            <person name="Fukui S."/>
            <person name="Takahashi M."/>
            <person name="Yashiro I."/>
            <person name="Hosoyama A."/>
            <person name="Sekiguchi Y."/>
            <person name="Hanada S."/>
            <person name="Fujita N."/>
        </authorList>
    </citation>
    <scope>NUCLEOTIDE SEQUENCE [LARGE SCALE GENOMIC DNA]</scope>
    <source>
        <strain evidence="2">DSM 14523 / JCM 11388 / NBRC 100420 / UNI-1</strain>
    </source>
</reference>
<dbReference type="PANTHER" id="PTHR37421">
    <property type="entry name" value="UPF0260 PROTEIN YCGN"/>
    <property type="match status" value="1"/>
</dbReference>
<organism evidence="1 2">
    <name type="scientific">Anaerolinea thermophila (strain DSM 14523 / JCM 11388 / NBRC 100420 / UNI-1)</name>
    <dbReference type="NCBI Taxonomy" id="926569"/>
    <lineage>
        <taxon>Bacteria</taxon>
        <taxon>Bacillati</taxon>
        <taxon>Chloroflexota</taxon>
        <taxon>Anaerolineae</taxon>
        <taxon>Anaerolineales</taxon>
        <taxon>Anaerolineaceae</taxon>
        <taxon>Anaerolinea</taxon>
    </lineage>
</organism>
<dbReference type="NCBIfam" id="NF003501">
    <property type="entry name" value="PRK05170.1-5"/>
    <property type="match status" value="1"/>
</dbReference>
<dbReference type="HAMAP" id="MF_00676">
    <property type="entry name" value="UPF0260"/>
    <property type="match status" value="1"/>
</dbReference>
<dbReference type="Proteomes" id="UP000008922">
    <property type="component" value="Chromosome"/>
</dbReference>
<name>E8N3S6_ANATU</name>
<dbReference type="Pfam" id="PF03692">
    <property type="entry name" value="CxxCxxCC"/>
    <property type="match status" value="1"/>
</dbReference>
<dbReference type="OrthoDB" id="9786855at2"/>
<dbReference type="RefSeq" id="WP_013559480.1">
    <property type="nucleotide sequence ID" value="NC_014960.1"/>
</dbReference>
<dbReference type="InParanoid" id="E8N3S6"/>
<protein>
    <submittedName>
        <fullName evidence="1">Uncharacterized protein</fullName>
    </submittedName>
</protein>
<proteinExistence type="inferred from homology"/>
<dbReference type="InterPro" id="IPR008228">
    <property type="entry name" value="UCP006173"/>
</dbReference>
<evidence type="ECO:0000313" key="2">
    <source>
        <dbReference type="Proteomes" id="UP000008922"/>
    </source>
</evidence>
<dbReference type="STRING" id="926569.ANT_10560"/>
<sequence length="147" mass="17230">MLEPEFWKKKSLEEMNQEEWEALCDGCARCCLYKLQDEETGEVFYTNVVCRLLDVERCRCTAYSERSSLMPTCLVLNPRQARELKWMPQTCAYRLLAEGKPLEWWHPLVSGDPNTVHLAGISVRYRVIEEKDADMEDLESYVVDWLG</sequence>
<accession>E8N3S6</accession>
<evidence type="ECO:0000313" key="1">
    <source>
        <dbReference type="EMBL" id="BAJ63090.1"/>
    </source>
</evidence>
<dbReference type="HOGENOM" id="CLU_109769_0_1_0"/>
<dbReference type="PIRSF" id="PIRSF006173">
    <property type="entry name" value="UCP006173"/>
    <property type="match status" value="1"/>
</dbReference>
<gene>
    <name evidence="1" type="ordered locus">ANT_10560</name>
</gene>
<dbReference type="AlphaFoldDB" id="E8N3S6"/>
<dbReference type="NCBIfam" id="NF003507">
    <property type="entry name" value="PRK05170.2-5"/>
    <property type="match status" value="1"/>
</dbReference>
<dbReference type="InterPro" id="IPR005358">
    <property type="entry name" value="Puta_zinc/iron-chelating_dom"/>
</dbReference>
<keyword evidence="2" id="KW-1185">Reference proteome</keyword>
<dbReference type="eggNOG" id="COG2983">
    <property type="taxonomic scope" value="Bacteria"/>
</dbReference>
<dbReference type="EMBL" id="AP012029">
    <property type="protein sequence ID" value="BAJ63090.1"/>
    <property type="molecule type" value="Genomic_DNA"/>
</dbReference>
<dbReference type="PANTHER" id="PTHR37421:SF1">
    <property type="entry name" value="UPF0260 PROTEIN YCGN"/>
    <property type="match status" value="1"/>
</dbReference>